<comment type="caution">
    <text evidence="5">The sequence shown here is derived from an EMBL/GenBank/DDBJ whole genome shotgun (WGS) entry which is preliminary data.</text>
</comment>
<reference evidence="5 6" key="1">
    <citation type="journal article" date="2023" name="Arcadia Sci">
        <title>De novo assembly of a long-read Amblyomma americanum tick genome.</title>
        <authorList>
            <person name="Chou S."/>
            <person name="Poskanzer K.E."/>
            <person name="Rollins M."/>
            <person name="Thuy-Boun P.S."/>
        </authorList>
    </citation>
    <scope>NUCLEOTIDE SEQUENCE [LARGE SCALE GENOMIC DNA]</scope>
    <source>
        <strain evidence="5">F_SG_1</strain>
        <tissue evidence="5">Salivary glands</tissue>
    </source>
</reference>
<dbReference type="GO" id="GO:0005886">
    <property type="term" value="C:plasma membrane"/>
    <property type="evidence" value="ECO:0007669"/>
    <property type="project" value="TreeGrafter"/>
</dbReference>
<evidence type="ECO:0000259" key="4">
    <source>
        <dbReference type="Pfam" id="PF05649"/>
    </source>
</evidence>
<keyword evidence="3" id="KW-0812">Transmembrane</keyword>
<feature type="compositionally biased region" description="Basic and acidic residues" evidence="2">
    <location>
        <begin position="45"/>
        <end position="68"/>
    </location>
</feature>
<comment type="similarity">
    <text evidence="1">Belongs to the peptidase M13 family.</text>
</comment>
<dbReference type="InterPro" id="IPR008753">
    <property type="entry name" value="Peptidase_M13_N"/>
</dbReference>
<accession>A0AAQ4DZT7</accession>
<dbReference type="Gene3D" id="3.40.390.10">
    <property type="entry name" value="Collagenase (Catalytic Domain)"/>
    <property type="match status" value="1"/>
</dbReference>
<dbReference type="GO" id="GO:0016485">
    <property type="term" value="P:protein processing"/>
    <property type="evidence" value="ECO:0007669"/>
    <property type="project" value="TreeGrafter"/>
</dbReference>
<dbReference type="EMBL" id="JARKHS020024689">
    <property type="protein sequence ID" value="KAK8767977.1"/>
    <property type="molecule type" value="Genomic_DNA"/>
</dbReference>
<dbReference type="InterPro" id="IPR000718">
    <property type="entry name" value="Peptidase_M13"/>
</dbReference>
<dbReference type="GO" id="GO:0004222">
    <property type="term" value="F:metalloendopeptidase activity"/>
    <property type="evidence" value="ECO:0007669"/>
    <property type="project" value="InterPro"/>
</dbReference>
<dbReference type="Pfam" id="PF05649">
    <property type="entry name" value="Peptidase_M13_N"/>
    <property type="match status" value="1"/>
</dbReference>
<sequence>MDEDAGKSQHSHHKRSRHSKRKASRAHTKARGHRPRSGDGEDDVQEYHGYRQRCDRDKPHAREQRQDVGRLPTPPPADTSSVLPTGPWAPTSSSDMNRAQIVLLSAITVVMAVLIGAAFIASVGAHAWTAKLCMSSACERHRKMLADCLNESVHPCHDFYGHVCSRWDGTGNAPLKDDVHQQFVTKVAMRALHLTVPAKGQTAIEKAAGLCQSCARVFSANANHVDETRRLLDIFGIHWPHLNNESRVLPIFFSMSTGWGWASVLQFTSARYGHVSVKPSSFFELLLRQRKLMLETNSEQNLYRRYFDAMVTTFQREGTVTPSYDQLMELEERIVPSLTDTLRSPDFSSMENIALETVVSLTSSSIPSSEWEEQLKATFNGSEGTKFAFTINHPDFFERFFVLVASQNESVMAYYLGWSVAQALSLLANRQLISHFYLSDTLADREHKLFCVGVTVRYVGFALYTEGVRHEVNDEMLDDVLSVQSAVQKAFLERLQGSALSDVLPKTLLDDGWLKQSLELVRPADTEAPDKIDQDLPEMGDNIFENIRLVMEYRLSKEGNTSLGYFEDTGAAQISFMSHGRFVLLPLALQKSFFGVDALPAVKYAILGAQVADAFTSVVFRDVSAFNSRLQLTFTLKLVCFFNRQMLLSQIEPRQMQFVKSVTSLRILLKALAKSTLNVRPARLRGYEALTDAQTLLIFWCIVHCGSRDGRRLCNDPVTVVDEFAQAFRCEQGAPMYSGRNCAIM</sequence>
<keyword evidence="3" id="KW-0472">Membrane</keyword>
<evidence type="ECO:0000256" key="3">
    <source>
        <dbReference type="SAM" id="Phobius"/>
    </source>
</evidence>
<dbReference type="Proteomes" id="UP001321473">
    <property type="component" value="Unassembled WGS sequence"/>
</dbReference>
<name>A0AAQ4DZT7_AMBAM</name>
<feature type="domain" description="Peptidase M13 N-terminal" evidence="4">
    <location>
        <begin position="155"/>
        <end position="496"/>
    </location>
</feature>
<evidence type="ECO:0000313" key="6">
    <source>
        <dbReference type="Proteomes" id="UP001321473"/>
    </source>
</evidence>
<dbReference type="Gene3D" id="1.10.1380.10">
    <property type="entry name" value="Neutral endopeptidase , domain2"/>
    <property type="match status" value="1"/>
</dbReference>
<dbReference type="InterPro" id="IPR024079">
    <property type="entry name" value="MetalloPept_cat_dom_sf"/>
</dbReference>
<protein>
    <recommendedName>
        <fullName evidence="4">Peptidase M13 N-terminal domain-containing protein</fullName>
    </recommendedName>
</protein>
<dbReference type="SUPFAM" id="SSF55486">
    <property type="entry name" value="Metalloproteases ('zincins'), catalytic domain"/>
    <property type="match status" value="1"/>
</dbReference>
<dbReference type="InterPro" id="IPR042089">
    <property type="entry name" value="Peptidase_M13_dom_2"/>
</dbReference>
<evidence type="ECO:0000313" key="5">
    <source>
        <dbReference type="EMBL" id="KAK8767977.1"/>
    </source>
</evidence>
<dbReference type="PANTHER" id="PTHR11733">
    <property type="entry name" value="ZINC METALLOPROTEASE FAMILY M13 NEPRILYSIN-RELATED"/>
    <property type="match status" value="1"/>
</dbReference>
<feature type="region of interest" description="Disordered" evidence="2">
    <location>
        <begin position="1"/>
        <end position="92"/>
    </location>
</feature>
<feature type="transmembrane region" description="Helical" evidence="3">
    <location>
        <begin position="101"/>
        <end position="128"/>
    </location>
</feature>
<feature type="compositionally biased region" description="Basic residues" evidence="2">
    <location>
        <begin position="9"/>
        <end position="35"/>
    </location>
</feature>
<dbReference type="PROSITE" id="PS51885">
    <property type="entry name" value="NEPRILYSIN"/>
    <property type="match status" value="1"/>
</dbReference>
<proteinExistence type="inferred from homology"/>
<keyword evidence="3" id="KW-1133">Transmembrane helix</keyword>
<organism evidence="5 6">
    <name type="scientific">Amblyomma americanum</name>
    <name type="common">Lone star tick</name>
    <dbReference type="NCBI Taxonomy" id="6943"/>
    <lineage>
        <taxon>Eukaryota</taxon>
        <taxon>Metazoa</taxon>
        <taxon>Ecdysozoa</taxon>
        <taxon>Arthropoda</taxon>
        <taxon>Chelicerata</taxon>
        <taxon>Arachnida</taxon>
        <taxon>Acari</taxon>
        <taxon>Parasitiformes</taxon>
        <taxon>Ixodida</taxon>
        <taxon>Ixodoidea</taxon>
        <taxon>Ixodidae</taxon>
        <taxon>Amblyomminae</taxon>
        <taxon>Amblyomma</taxon>
    </lineage>
</organism>
<evidence type="ECO:0000256" key="1">
    <source>
        <dbReference type="ARBA" id="ARBA00007357"/>
    </source>
</evidence>
<gene>
    <name evidence="5" type="ORF">V5799_005242</name>
</gene>
<dbReference type="AlphaFoldDB" id="A0AAQ4DZT7"/>
<keyword evidence="6" id="KW-1185">Reference proteome</keyword>
<evidence type="ECO:0000256" key="2">
    <source>
        <dbReference type="SAM" id="MobiDB-lite"/>
    </source>
</evidence>
<dbReference type="PANTHER" id="PTHR11733:SF241">
    <property type="entry name" value="GH26575P-RELATED"/>
    <property type="match status" value="1"/>
</dbReference>